<dbReference type="SUPFAM" id="SSF53474">
    <property type="entry name" value="alpha/beta-Hydrolases"/>
    <property type="match status" value="1"/>
</dbReference>
<dbReference type="Pfam" id="PF12697">
    <property type="entry name" value="Abhydrolase_6"/>
    <property type="match status" value="1"/>
</dbReference>
<reference evidence="3 4" key="1">
    <citation type="submission" date="2019-10" db="EMBL/GenBank/DDBJ databases">
        <title>Genome sequence of Luteimicrobium xylanilyticum HY-24.</title>
        <authorList>
            <person name="Kim D.Y."/>
            <person name="Park H.-Y."/>
        </authorList>
    </citation>
    <scope>NUCLEOTIDE SEQUENCE [LARGE SCALE GENOMIC DNA]</scope>
    <source>
        <strain evidence="3 4">HY-24</strain>
    </source>
</reference>
<accession>A0A5P9Q7T8</accession>
<evidence type="ECO:0000256" key="1">
    <source>
        <dbReference type="SAM" id="MobiDB-lite"/>
    </source>
</evidence>
<dbReference type="InterPro" id="IPR000639">
    <property type="entry name" value="Epox_hydrolase-like"/>
</dbReference>
<proteinExistence type="predicted"/>
<dbReference type="PANTHER" id="PTHR42886:SF29">
    <property type="entry name" value="PUMMELIG, ISOFORM A"/>
    <property type="match status" value="1"/>
</dbReference>
<dbReference type="InterPro" id="IPR000073">
    <property type="entry name" value="AB_hydrolase_1"/>
</dbReference>
<feature type="domain" description="AB hydrolase-1" evidence="2">
    <location>
        <begin position="36"/>
        <end position="264"/>
    </location>
</feature>
<dbReference type="Gene3D" id="3.40.50.1820">
    <property type="entry name" value="alpha/beta hydrolase"/>
    <property type="match status" value="1"/>
</dbReference>
<dbReference type="EMBL" id="CP045529">
    <property type="protein sequence ID" value="QFU97494.1"/>
    <property type="molecule type" value="Genomic_DNA"/>
</dbReference>
<protein>
    <recommendedName>
        <fullName evidence="2">AB hydrolase-1 domain-containing protein</fullName>
    </recommendedName>
</protein>
<evidence type="ECO:0000313" key="4">
    <source>
        <dbReference type="Proteomes" id="UP000326702"/>
    </source>
</evidence>
<dbReference type="Proteomes" id="UP000326702">
    <property type="component" value="Chromosome"/>
</dbReference>
<evidence type="ECO:0000313" key="3">
    <source>
        <dbReference type="EMBL" id="QFU97494.1"/>
    </source>
</evidence>
<dbReference type="PRINTS" id="PR00412">
    <property type="entry name" value="EPOXHYDRLASE"/>
</dbReference>
<sequence length="277" mass="29397">MPPWSTPEIVRPLLDPSTTLRPGDDAAPQPAVRPSVVFVHGMRTSGAIWDEQLVAMHDAGYRAAAIDLPGHGVRRAEKFTLEGAYEAIDEAAHELAADDPRTPLALVGLSLGGYTSLAYASDRRDRPGAPLAGVVAASCSTDTRGLPLRTFTGALRGSLAAGRTMRELLGRTRTSVRRRLPAAPAVFTPGWDLVADALAHLAERSSVQNLRGGGVPVWLVNGSRDQLRMHERRHLRAVPGTRLVVVPGAGHDVSLEAPAAFNEAVLDALAAFGRARA</sequence>
<dbReference type="PANTHER" id="PTHR42886">
    <property type="entry name" value="RE40534P-RELATED"/>
    <property type="match status" value="1"/>
</dbReference>
<evidence type="ECO:0000259" key="2">
    <source>
        <dbReference type="Pfam" id="PF12697"/>
    </source>
</evidence>
<keyword evidence="4" id="KW-1185">Reference proteome</keyword>
<gene>
    <name evidence="3" type="ORF">KDY119_00992</name>
</gene>
<organism evidence="3 4">
    <name type="scientific">Luteimicrobium xylanilyticum</name>
    <dbReference type="NCBI Taxonomy" id="1133546"/>
    <lineage>
        <taxon>Bacteria</taxon>
        <taxon>Bacillati</taxon>
        <taxon>Actinomycetota</taxon>
        <taxon>Actinomycetes</taxon>
        <taxon>Micrococcales</taxon>
        <taxon>Luteimicrobium</taxon>
    </lineage>
</organism>
<dbReference type="InterPro" id="IPR029058">
    <property type="entry name" value="AB_hydrolase_fold"/>
</dbReference>
<feature type="region of interest" description="Disordered" evidence="1">
    <location>
        <begin position="1"/>
        <end position="32"/>
    </location>
</feature>
<dbReference type="GO" id="GO:0003824">
    <property type="term" value="F:catalytic activity"/>
    <property type="evidence" value="ECO:0007669"/>
    <property type="project" value="InterPro"/>
</dbReference>
<name>A0A5P9Q7T8_9MICO</name>
<dbReference type="KEGG" id="lxl:KDY119_00992"/>
<dbReference type="AlphaFoldDB" id="A0A5P9Q7T8"/>